<evidence type="ECO:0000313" key="3">
    <source>
        <dbReference type="RefSeq" id="XP_040602507.1"/>
    </source>
</evidence>
<evidence type="ECO:0000313" key="2">
    <source>
        <dbReference type="Proteomes" id="UP000886700"/>
    </source>
</evidence>
<feature type="compositionally biased region" description="Basic residues" evidence="1">
    <location>
        <begin position="80"/>
        <end position="91"/>
    </location>
</feature>
<gene>
    <name evidence="3" type="primary">CUNH9orf40</name>
</gene>
<feature type="region of interest" description="Disordered" evidence="1">
    <location>
        <begin position="1"/>
        <end position="118"/>
    </location>
</feature>
<reference evidence="3" key="1">
    <citation type="submission" date="2025-08" db="UniProtKB">
        <authorList>
            <consortium name="RefSeq"/>
        </authorList>
    </citation>
    <scope>IDENTIFICATION</scope>
    <source>
        <tissue evidence="3">Liver</tissue>
    </source>
</reference>
<dbReference type="GeneID" id="101833964"/>
<dbReference type="Proteomes" id="UP000886700">
    <property type="component" value="Unplaced"/>
</dbReference>
<accession>A0ABM2XIC2</accession>
<sequence>MRNERAPASPLPARTSEPAGSRSPPVSLPPGQFRDRRAHRGKRTTLQVHGGRPAHRGRGAAPLPTSHIPSAPRLLDVHTSGRKGTRERKPRASTNQRPRRTGATARASRRSPMKSFGSIIHSSTGGTLCHLLTYRLLKT</sequence>
<evidence type="ECO:0000256" key="1">
    <source>
        <dbReference type="SAM" id="MobiDB-lite"/>
    </source>
</evidence>
<name>A0ABM2XIC2_MESAU</name>
<protein>
    <submittedName>
        <fullName evidence="3">Uncharacterized protein C9orf40 homolog isoform X2</fullName>
    </submittedName>
</protein>
<keyword evidence="2" id="KW-1185">Reference proteome</keyword>
<proteinExistence type="predicted"/>
<dbReference type="RefSeq" id="XP_040602507.1">
    <property type="nucleotide sequence ID" value="XM_040746573.1"/>
</dbReference>
<organism evidence="2 3">
    <name type="scientific">Mesocricetus auratus</name>
    <name type="common">Golden hamster</name>
    <dbReference type="NCBI Taxonomy" id="10036"/>
    <lineage>
        <taxon>Eukaryota</taxon>
        <taxon>Metazoa</taxon>
        <taxon>Chordata</taxon>
        <taxon>Craniata</taxon>
        <taxon>Vertebrata</taxon>
        <taxon>Euteleostomi</taxon>
        <taxon>Mammalia</taxon>
        <taxon>Eutheria</taxon>
        <taxon>Euarchontoglires</taxon>
        <taxon>Glires</taxon>
        <taxon>Rodentia</taxon>
        <taxon>Myomorpha</taxon>
        <taxon>Muroidea</taxon>
        <taxon>Cricetidae</taxon>
        <taxon>Cricetinae</taxon>
        <taxon>Mesocricetus</taxon>
    </lineage>
</organism>